<sequence>MYALIIRFILVKLSLEVVFQSDEPLKFLHDILKVFYEFLSAISEVTQPGLAYTFRQHNQTVNQIQVSLNGLLDTKRNVFCRFLFITKNDLLEILKEGKNQMKVMLYMNKLFDNIKTLDFSYLDDARKMAIIAMIS</sequence>
<protein>
    <recommendedName>
        <fullName evidence="2">Dynein heavy chain linker domain-containing protein</fullName>
    </recommendedName>
</protein>
<dbReference type="InterPro" id="IPR042228">
    <property type="entry name" value="Dynein_linker_3"/>
</dbReference>
<dbReference type="GO" id="GO:0045505">
    <property type="term" value="F:dynein intermediate chain binding"/>
    <property type="evidence" value="ECO:0007669"/>
    <property type="project" value="InterPro"/>
</dbReference>
<proteinExistence type="predicted"/>
<dbReference type="InterPro" id="IPR026983">
    <property type="entry name" value="DHC"/>
</dbReference>
<dbReference type="InterPro" id="IPR013602">
    <property type="entry name" value="Dynein_heavy_linker"/>
</dbReference>
<organism evidence="3 4">
    <name type="scientific">Streblomastix strix</name>
    <dbReference type="NCBI Taxonomy" id="222440"/>
    <lineage>
        <taxon>Eukaryota</taxon>
        <taxon>Metamonada</taxon>
        <taxon>Preaxostyla</taxon>
        <taxon>Oxymonadida</taxon>
        <taxon>Streblomastigidae</taxon>
        <taxon>Streblomastix</taxon>
    </lineage>
</organism>
<dbReference type="AlphaFoldDB" id="A0A5J4U705"/>
<feature type="chain" id="PRO_5023812211" description="Dynein heavy chain linker domain-containing protein" evidence="1">
    <location>
        <begin position="21"/>
        <end position="135"/>
    </location>
</feature>
<dbReference type="GO" id="GO:0051959">
    <property type="term" value="F:dynein light intermediate chain binding"/>
    <property type="evidence" value="ECO:0007669"/>
    <property type="project" value="InterPro"/>
</dbReference>
<dbReference type="PANTHER" id="PTHR45703">
    <property type="entry name" value="DYNEIN HEAVY CHAIN"/>
    <property type="match status" value="1"/>
</dbReference>
<dbReference type="Pfam" id="PF08393">
    <property type="entry name" value="DHC_N2"/>
    <property type="match status" value="1"/>
</dbReference>
<evidence type="ECO:0000313" key="4">
    <source>
        <dbReference type="Proteomes" id="UP000324800"/>
    </source>
</evidence>
<evidence type="ECO:0000259" key="2">
    <source>
        <dbReference type="Pfam" id="PF08393"/>
    </source>
</evidence>
<keyword evidence="1" id="KW-0732">Signal</keyword>
<feature type="signal peptide" evidence="1">
    <location>
        <begin position="1"/>
        <end position="20"/>
    </location>
</feature>
<feature type="domain" description="Dynein heavy chain linker" evidence="2">
    <location>
        <begin position="29"/>
        <end position="135"/>
    </location>
</feature>
<comment type="caution">
    <text evidence="3">The sequence shown here is derived from an EMBL/GenBank/DDBJ whole genome shotgun (WGS) entry which is preliminary data.</text>
</comment>
<dbReference type="Proteomes" id="UP000324800">
    <property type="component" value="Unassembled WGS sequence"/>
</dbReference>
<dbReference type="EMBL" id="SNRW01019172">
    <property type="protein sequence ID" value="KAA6366626.1"/>
    <property type="molecule type" value="Genomic_DNA"/>
</dbReference>
<evidence type="ECO:0000256" key="1">
    <source>
        <dbReference type="SAM" id="SignalP"/>
    </source>
</evidence>
<dbReference type="Gene3D" id="3.20.180.20">
    <property type="entry name" value="Dynein heavy chain, N-terminal domain 2"/>
    <property type="match status" value="1"/>
</dbReference>
<name>A0A5J4U705_9EUKA</name>
<dbReference type="PANTHER" id="PTHR45703:SF36">
    <property type="entry name" value="DYNEIN HEAVY CHAIN, CYTOPLASMIC"/>
    <property type="match status" value="1"/>
</dbReference>
<dbReference type="GO" id="GO:0007018">
    <property type="term" value="P:microtubule-based movement"/>
    <property type="evidence" value="ECO:0007669"/>
    <property type="project" value="InterPro"/>
</dbReference>
<gene>
    <name evidence="3" type="ORF">EZS28_037846</name>
</gene>
<accession>A0A5J4U705</accession>
<evidence type="ECO:0000313" key="3">
    <source>
        <dbReference type="EMBL" id="KAA6366626.1"/>
    </source>
</evidence>
<reference evidence="3 4" key="1">
    <citation type="submission" date="2019-03" db="EMBL/GenBank/DDBJ databases">
        <title>Single cell metagenomics reveals metabolic interactions within the superorganism composed of flagellate Streblomastix strix and complex community of Bacteroidetes bacteria on its surface.</title>
        <authorList>
            <person name="Treitli S.C."/>
            <person name="Kolisko M."/>
            <person name="Husnik F."/>
            <person name="Keeling P."/>
            <person name="Hampl V."/>
        </authorList>
    </citation>
    <scope>NUCLEOTIDE SEQUENCE [LARGE SCALE GENOMIC DNA]</scope>
    <source>
        <strain evidence="3">ST1C</strain>
    </source>
</reference>
<dbReference type="GO" id="GO:0030286">
    <property type="term" value="C:dynein complex"/>
    <property type="evidence" value="ECO:0007669"/>
    <property type="project" value="InterPro"/>
</dbReference>